<accession>A0ABU3QCN1</accession>
<dbReference type="Pfam" id="PF00872">
    <property type="entry name" value="Transposase_mut"/>
    <property type="match status" value="1"/>
</dbReference>
<keyword evidence="8" id="KW-1185">Reference proteome</keyword>
<dbReference type="EMBL" id="JAVUPU010000024">
    <property type="protein sequence ID" value="MDT9601092.1"/>
    <property type="molecule type" value="Genomic_DNA"/>
</dbReference>
<evidence type="ECO:0000256" key="2">
    <source>
        <dbReference type="ARBA" id="ARBA00010961"/>
    </source>
</evidence>
<evidence type="ECO:0000256" key="6">
    <source>
        <dbReference type="RuleBase" id="RU365089"/>
    </source>
</evidence>
<evidence type="ECO:0000313" key="8">
    <source>
        <dbReference type="Proteomes" id="UP001259572"/>
    </source>
</evidence>
<dbReference type="NCBIfam" id="NF033543">
    <property type="entry name" value="transpos_IS256"/>
    <property type="match status" value="1"/>
</dbReference>
<reference evidence="7 8" key="1">
    <citation type="submission" date="2023-05" db="EMBL/GenBank/DDBJ databases">
        <authorList>
            <person name="Guo Y."/>
        </authorList>
    </citation>
    <scope>NUCLEOTIDE SEQUENCE [LARGE SCALE GENOMIC DNA]</scope>
    <source>
        <strain evidence="7 8">GR2756</strain>
    </source>
</reference>
<keyword evidence="6" id="KW-0814">Transposable element</keyword>
<evidence type="ECO:0000256" key="4">
    <source>
        <dbReference type="ARBA" id="ARBA00023125"/>
    </source>
</evidence>
<evidence type="ECO:0000313" key="7">
    <source>
        <dbReference type="EMBL" id="MDT9601092.1"/>
    </source>
</evidence>
<comment type="caution">
    <text evidence="7">The sequence shown here is derived from an EMBL/GenBank/DDBJ whole genome shotgun (WGS) entry which is preliminary data.</text>
</comment>
<comment type="function">
    <text evidence="1 6">Required for the transposition of the insertion element.</text>
</comment>
<comment type="similarity">
    <text evidence="2 6">Belongs to the transposase mutator family.</text>
</comment>
<evidence type="ECO:0000256" key="1">
    <source>
        <dbReference type="ARBA" id="ARBA00002190"/>
    </source>
</evidence>
<dbReference type="RefSeq" id="WP_315728824.1">
    <property type="nucleotide sequence ID" value="NZ_JAVUPU010000024.1"/>
</dbReference>
<name>A0ABU3QCN1_9SPHN</name>
<evidence type="ECO:0000256" key="5">
    <source>
        <dbReference type="ARBA" id="ARBA00023172"/>
    </source>
</evidence>
<keyword evidence="4 6" id="KW-0238">DNA-binding</keyword>
<protein>
    <recommendedName>
        <fullName evidence="6">Mutator family transposase</fullName>
    </recommendedName>
</protein>
<dbReference type="PANTHER" id="PTHR33217">
    <property type="entry name" value="TRANSPOSASE FOR INSERTION SEQUENCE ELEMENT IS1081"/>
    <property type="match status" value="1"/>
</dbReference>
<gene>
    <name evidence="7" type="ORF">RQX22_19240</name>
</gene>
<dbReference type="Proteomes" id="UP001259572">
    <property type="component" value="Unassembled WGS sequence"/>
</dbReference>
<keyword evidence="5 6" id="KW-0233">DNA recombination</keyword>
<dbReference type="PANTHER" id="PTHR33217:SF5">
    <property type="entry name" value="MUTATOR FAMILY TRANSPOSASE"/>
    <property type="match status" value="1"/>
</dbReference>
<dbReference type="InterPro" id="IPR001207">
    <property type="entry name" value="Transposase_mutator"/>
</dbReference>
<keyword evidence="3 6" id="KW-0815">Transposition</keyword>
<feature type="non-terminal residue" evidence="7">
    <location>
        <position position="223"/>
    </location>
</feature>
<sequence>MAIDKEVLDQLLAGRAPEELFAKDGLLDELKKALSERMLSAELDDHLEHQSAEGAVNRRNGSSKKTVLTSTSKLTLDIPRDRAGSFDPKLIAKYQRRFPDFDDKIISMYARGMSVRQIRGHLEELYGIDVSPDLISTITDAVLEAVAEWQGRPLDACYPLVFFDAIRVKIRDEGFVRNKAVYIALGILPDGAKEILGIWIEQTEGAKFWLRVMNELKNRGVAD</sequence>
<organism evidence="7 8">
    <name type="scientific">Sphingosinicella rhizophila</name>
    <dbReference type="NCBI Taxonomy" id="3050082"/>
    <lineage>
        <taxon>Bacteria</taxon>
        <taxon>Pseudomonadati</taxon>
        <taxon>Pseudomonadota</taxon>
        <taxon>Alphaproteobacteria</taxon>
        <taxon>Sphingomonadales</taxon>
        <taxon>Sphingosinicellaceae</taxon>
        <taxon>Sphingosinicella</taxon>
    </lineage>
</organism>
<proteinExistence type="inferred from homology"/>
<evidence type="ECO:0000256" key="3">
    <source>
        <dbReference type="ARBA" id="ARBA00022578"/>
    </source>
</evidence>